<evidence type="ECO:0000256" key="7">
    <source>
        <dbReference type="SAM" id="Phobius"/>
    </source>
</evidence>
<feature type="domain" description="Metallo-beta-lactamase" evidence="8">
    <location>
        <begin position="586"/>
        <end position="784"/>
    </location>
</feature>
<keyword evidence="3 7" id="KW-0812">Transmembrane</keyword>
<evidence type="ECO:0000256" key="2">
    <source>
        <dbReference type="ARBA" id="ARBA00022475"/>
    </source>
</evidence>
<evidence type="ECO:0000313" key="10">
    <source>
        <dbReference type="Proteomes" id="UP000246145"/>
    </source>
</evidence>
<comment type="caution">
    <text evidence="9">The sequence shown here is derived from an EMBL/GenBank/DDBJ whole genome shotgun (WGS) entry which is preliminary data.</text>
</comment>
<dbReference type="InterPro" id="IPR036866">
    <property type="entry name" value="RibonucZ/Hydroxyglut_hydro"/>
</dbReference>
<feature type="transmembrane region" description="Helical" evidence="7">
    <location>
        <begin position="329"/>
        <end position="348"/>
    </location>
</feature>
<keyword evidence="5 7" id="KW-0472">Membrane</keyword>
<dbReference type="EMBL" id="QEKO01000010">
    <property type="protein sequence ID" value="PVY60320.1"/>
    <property type="molecule type" value="Genomic_DNA"/>
</dbReference>
<reference evidence="9 10" key="1">
    <citation type="submission" date="2018-04" db="EMBL/GenBank/DDBJ databases">
        <title>Genomic Encyclopedia of Type Strains, Phase IV (KMG-IV): sequencing the most valuable type-strain genomes for metagenomic binning, comparative biology and taxonomic classification.</title>
        <authorList>
            <person name="Goeker M."/>
        </authorList>
    </citation>
    <scope>NUCLEOTIDE SEQUENCE [LARGE SCALE GENOMIC DNA]</scope>
    <source>
        <strain evidence="9 10">DSM 10065</strain>
    </source>
</reference>
<evidence type="ECO:0000259" key="8">
    <source>
        <dbReference type="SMART" id="SM00849"/>
    </source>
</evidence>
<dbReference type="GO" id="GO:0005886">
    <property type="term" value="C:plasma membrane"/>
    <property type="evidence" value="ECO:0007669"/>
    <property type="project" value="UniProtKB-SubCell"/>
</dbReference>
<accession>A0A2U1CHF9</accession>
<dbReference type="NCBIfam" id="TIGR00361">
    <property type="entry name" value="ComEC_Rec2"/>
    <property type="match status" value="1"/>
</dbReference>
<gene>
    <name evidence="9" type="ORF">C7440_3756</name>
</gene>
<comment type="subcellular location">
    <subcellularLocation>
        <location evidence="1">Cell membrane</location>
        <topology evidence="1">Multi-pass membrane protein</topology>
    </subcellularLocation>
</comment>
<dbReference type="InterPro" id="IPR001279">
    <property type="entry name" value="Metallo-B-lactamas"/>
</dbReference>
<protein>
    <submittedName>
        <fullName evidence="9">Competence protein ComEC</fullName>
    </submittedName>
</protein>
<feature type="transmembrane region" description="Helical" evidence="7">
    <location>
        <begin position="286"/>
        <end position="309"/>
    </location>
</feature>
<evidence type="ECO:0000256" key="4">
    <source>
        <dbReference type="ARBA" id="ARBA00022989"/>
    </source>
</evidence>
<evidence type="ECO:0000313" key="9">
    <source>
        <dbReference type="EMBL" id="PVY60320.1"/>
    </source>
</evidence>
<sequence>MVGRISLLAGLAAAGVAHVLPRTPTASEWAWLLGCLLAVSLFAVAMSAAALSIASLPVSAFRWSGLRLPPLRGRACLGLLGPLWATALGLAWVCLHIDHRLSDSLSVEDEDKVSRVVLRIATLPRELPGSRRFEAEVLASKPEGIPRRVLVAWHGADYAGPYRQPSAGADAFPELVPGQVWRMSLNLRRPHGASNPHGFDYEGHVFAQGLRAVGNVRGTPRFMRDEPWTGLAVMAERMRHFVREAMKPYTQDSRYGAVLLALAIGDQAGVPPEDWTVFNRTSITHLISISGSHITMIAALGGLATLWLWKRLAWRGRMLAERVPAQVAACVAALAVAWLYCLLAGWGVPARRTFLMLSVLAAAHLGRLPLGPSRVLLLAAAAVVALDPWALMASGFWLSFGAVAVLLASGHWLGTQAPAHVVPARVRLLRGLKAACRLQLVVTVGLMPVLASLFNEISIVSPLANAYAIPVISLVVTPLSLLLAAVSAVPGLEWLASAISGLAHEALRFMMVPTHWLASQSVASLDAAAAPWWTLLLALSGMAVALLPRGLPLSGAGWLLVLPALLWRPERPPQGAWDMVALDVGQGAAVLVLTSGHALLFDTGVRHSPASDAASRSIVPFLRAQGVKKLDVLVVSHADIDHVGGLRSVLEARGVGQSYSSFDTVAYLKREAALLGVPGDLPPLPRALSRCHEGVRWTVDGVAFEFVWPLESAPPVGVGSQSKLRNAQSCVLLIRGRHHSALLTGDIAAAQEGELVRRGFGPIDVVAAAHHGSRSSSGDVFVSHAAPGHVIAQAGRWNRYGHPHPAVQRRWQRAGAQFWRTDLHGAITLRSRSDGLDVESHRKARPRHWSLDSASAP</sequence>
<organism evidence="9 10">
    <name type="scientific">Pusillimonas noertemannii</name>
    <dbReference type="NCBI Taxonomy" id="305977"/>
    <lineage>
        <taxon>Bacteria</taxon>
        <taxon>Pseudomonadati</taxon>
        <taxon>Pseudomonadota</taxon>
        <taxon>Betaproteobacteria</taxon>
        <taxon>Burkholderiales</taxon>
        <taxon>Alcaligenaceae</taxon>
        <taxon>Pusillimonas</taxon>
    </lineage>
</organism>
<dbReference type="InterPro" id="IPR004477">
    <property type="entry name" value="ComEC_N"/>
</dbReference>
<dbReference type="AlphaFoldDB" id="A0A2U1CHF9"/>
<dbReference type="SMART" id="SM00849">
    <property type="entry name" value="Lactamase_B"/>
    <property type="match status" value="1"/>
</dbReference>
<keyword evidence="10" id="KW-1185">Reference proteome</keyword>
<keyword evidence="4 7" id="KW-1133">Transmembrane helix</keyword>
<proteinExistence type="predicted"/>
<dbReference type="Gene3D" id="3.60.15.10">
    <property type="entry name" value="Ribonuclease Z/Hydroxyacylglutathione hydrolase-like"/>
    <property type="match status" value="1"/>
</dbReference>
<dbReference type="GO" id="GO:0030420">
    <property type="term" value="P:establishment of competence for transformation"/>
    <property type="evidence" value="ECO:0007669"/>
    <property type="project" value="InterPro"/>
</dbReference>
<dbReference type="Pfam" id="PF13567">
    <property type="entry name" value="DUF4131"/>
    <property type="match status" value="1"/>
</dbReference>
<dbReference type="CDD" id="cd07731">
    <property type="entry name" value="ComA-like_MBL-fold"/>
    <property type="match status" value="1"/>
</dbReference>
<name>A0A2U1CHF9_9BURK</name>
<dbReference type="PANTHER" id="PTHR30619">
    <property type="entry name" value="DNA INTERNALIZATION/COMPETENCE PROTEIN COMEC/REC2"/>
    <property type="match status" value="1"/>
</dbReference>
<feature type="transmembrane region" description="Helical" evidence="7">
    <location>
        <begin position="31"/>
        <end position="54"/>
    </location>
</feature>
<dbReference type="NCBIfam" id="TIGR00360">
    <property type="entry name" value="ComEC_N-term"/>
    <property type="match status" value="1"/>
</dbReference>
<dbReference type="InterPro" id="IPR052159">
    <property type="entry name" value="Competence_DNA_uptake"/>
</dbReference>
<dbReference type="InterPro" id="IPR035681">
    <property type="entry name" value="ComA-like_MBL"/>
</dbReference>
<feature type="transmembrane region" description="Helical" evidence="7">
    <location>
        <begin position="75"/>
        <end position="93"/>
    </location>
</feature>
<feature type="transmembrane region" description="Helical" evidence="7">
    <location>
        <begin position="435"/>
        <end position="454"/>
    </location>
</feature>
<dbReference type="PANTHER" id="PTHR30619:SF1">
    <property type="entry name" value="RECOMBINATION PROTEIN 2"/>
    <property type="match status" value="1"/>
</dbReference>
<feature type="transmembrane region" description="Helical" evidence="7">
    <location>
        <begin position="375"/>
        <end position="391"/>
    </location>
</feature>
<dbReference type="STRING" id="1231391.GCA_000308195_02762"/>
<feature type="transmembrane region" description="Helical" evidence="7">
    <location>
        <begin position="466"/>
        <end position="487"/>
    </location>
</feature>
<dbReference type="Pfam" id="PF03772">
    <property type="entry name" value="Competence"/>
    <property type="match status" value="1"/>
</dbReference>
<dbReference type="InterPro" id="IPR025405">
    <property type="entry name" value="DUF4131"/>
</dbReference>
<evidence type="ECO:0000256" key="6">
    <source>
        <dbReference type="SAM" id="MobiDB-lite"/>
    </source>
</evidence>
<dbReference type="SUPFAM" id="SSF56281">
    <property type="entry name" value="Metallo-hydrolase/oxidoreductase"/>
    <property type="match status" value="1"/>
</dbReference>
<dbReference type="RefSeq" id="WP_116519516.1">
    <property type="nucleotide sequence ID" value="NZ_JACCEX010000006.1"/>
</dbReference>
<dbReference type="InterPro" id="IPR004797">
    <property type="entry name" value="Competence_ComEC/Rec2"/>
</dbReference>
<dbReference type="OrthoDB" id="9761531at2"/>
<feature type="region of interest" description="Disordered" evidence="6">
    <location>
        <begin position="834"/>
        <end position="857"/>
    </location>
</feature>
<dbReference type="Proteomes" id="UP000246145">
    <property type="component" value="Unassembled WGS sequence"/>
</dbReference>
<evidence type="ECO:0000256" key="5">
    <source>
        <dbReference type="ARBA" id="ARBA00023136"/>
    </source>
</evidence>
<keyword evidence="2" id="KW-1003">Cell membrane</keyword>
<evidence type="ECO:0000256" key="3">
    <source>
        <dbReference type="ARBA" id="ARBA00022692"/>
    </source>
</evidence>
<evidence type="ECO:0000256" key="1">
    <source>
        <dbReference type="ARBA" id="ARBA00004651"/>
    </source>
</evidence>
<dbReference type="Pfam" id="PF00753">
    <property type="entry name" value="Lactamase_B"/>
    <property type="match status" value="1"/>
</dbReference>